<accession>A0A5P0ZJ25</accession>
<dbReference type="Pfam" id="PF00107">
    <property type="entry name" value="ADH_zinc_N"/>
    <property type="match status" value="1"/>
</dbReference>
<dbReference type="SMART" id="SM00829">
    <property type="entry name" value="PKS_ER"/>
    <property type="match status" value="1"/>
</dbReference>
<dbReference type="GO" id="GO:0008270">
    <property type="term" value="F:zinc ion binding"/>
    <property type="evidence" value="ECO:0007669"/>
    <property type="project" value="InterPro"/>
</dbReference>
<dbReference type="PANTHER" id="PTHR43482:SF1">
    <property type="entry name" value="PROTEIN AST1-RELATED"/>
    <property type="match status" value="1"/>
</dbReference>
<proteinExistence type="predicted"/>
<dbReference type="PROSITE" id="PS01162">
    <property type="entry name" value="QOR_ZETA_CRYSTAL"/>
    <property type="match status" value="1"/>
</dbReference>
<dbReference type="InterPro" id="IPR052585">
    <property type="entry name" value="Lipid_raft_assoc_Zn_ADH"/>
</dbReference>
<dbReference type="Proteomes" id="UP000380386">
    <property type="component" value="Unassembled WGS sequence"/>
</dbReference>
<comment type="caution">
    <text evidence="2">The sequence shown here is derived from an EMBL/GenBank/DDBJ whole genome shotgun (WGS) entry which is preliminary data.</text>
</comment>
<sequence>MQAIIQESFNGIEDLKIKSINEPRVGPLSALIETKYTPVLPYDWRTETGELRNIRPVNLPITIGYSFSGVVKETGIMARKNLIGRKVIGVSQSGTSQQLNNILVSPFLFTLPDDVSLAEGATIIGGADAALSAVRKIHAESGDTVLITGSSGGVGTYMIQFLKMRNVHVIALGHPKNKDFLLNVGADEFIDYTSNLVNQLQAHPEIHKVLDTVGRPELLSTISQNLNELQIVSLSLPNFRVPKSNQSFSFTQGPIMPSDYKKVIQQLSNNELHAYIQEIFDFKDVIKAQNISKNSHSSGRILLKY</sequence>
<dbReference type="Gene3D" id="3.90.180.10">
    <property type="entry name" value="Medium-chain alcohol dehydrogenases, catalytic domain"/>
    <property type="match status" value="1"/>
</dbReference>
<dbReference type="PANTHER" id="PTHR43482">
    <property type="entry name" value="PROTEIN AST1-RELATED"/>
    <property type="match status" value="1"/>
</dbReference>
<gene>
    <name evidence="2" type="ORF">FHL02_08395</name>
</gene>
<dbReference type="Pfam" id="PF08240">
    <property type="entry name" value="ADH_N"/>
    <property type="match status" value="1"/>
</dbReference>
<dbReference type="SUPFAM" id="SSF50129">
    <property type="entry name" value="GroES-like"/>
    <property type="match status" value="1"/>
</dbReference>
<dbReference type="InterPro" id="IPR002364">
    <property type="entry name" value="Quin_OxRdtase/zeta-crystal_CS"/>
</dbReference>
<evidence type="ECO:0000313" key="3">
    <source>
        <dbReference type="Proteomes" id="UP000380386"/>
    </source>
</evidence>
<evidence type="ECO:0000259" key="1">
    <source>
        <dbReference type="SMART" id="SM00829"/>
    </source>
</evidence>
<dbReference type="OrthoDB" id="110915at2"/>
<dbReference type="EMBL" id="VDFM01000011">
    <property type="protein sequence ID" value="MQS53038.1"/>
    <property type="molecule type" value="Genomic_DNA"/>
</dbReference>
<dbReference type="InterPro" id="IPR013154">
    <property type="entry name" value="ADH-like_N"/>
</dbReference>
<evidence type="ECO:0000313" key="2">
    <source>
        <dbReference type="EMBL" id="MQS53038.1"/>
    </source>
</evidence>
<reference evidence="2 3" key="1">
    <citation type="journal article" date="2019" name="Syst. Appl. Microbiol.">
        <title>Polyphasic characterization of two novel Lactobacillus spp. isolated from blown salami packages: Description of Lactobacillus halodurans sp. nov. and Lactobacillus salsicarnum sp. nov.</title>
        <authorList>
            <person name="Schuster J.A."/>
            <person name="Klingl A."/>
            <person name="Vogel R.F."/>
            <person name="Ehrmann M.A."/>
        </authorList>
    </citation>
    <scope>NUCLEOTIDE SEQUENCE [LARGE SCALE GENOMIC DNA]</scope>
    <source>
        <strain evidence="2 3">TMW 1.2118</strain>
    </source>
</reference>
<feature type="domain" description="Enoyl reductase (ER)" evidence="1">
    <location>
        <begin position="11"/>
        <end position="303"/>
    </location>
</feature>
<organism evidence="2 3">
    <name type="scientific">Companilactobacillus mishanensis</name>
    <dbReference type="NCBI Taxonomy" id="2486008"/>
    <lineage>
        <taxon>Bacteria</taxon>
        <taxon>Bacillati</taxon>
        <taxon>Bacillota</taxon>
        <taxon>Bacilli</taxon>
        <taxon>Lactobacillales</taxon>
        <taxon>Lactobacillaceae</taxon>
        <taxon>Companilactobacillus</taxon>
    </lineage>
</organism>
<dbReference type="GO" id="GO:0016491">
    <property type="term" value="F:oxidoreductase activity"/>
    <property type="evidence" value="ECO:0007669"/>
    <property type="project" value="InterPro"/>
</dbReference>
<dbReference type="InterPro" id="IPR011032">
    <property type="entry name" value="GroES-like_sf"/>
</dbReference>
<dbReference type="InterPro" id="IPR036291">
    <property type="entry name" value="NAD(P)-bd_dom_sf"/>
</dbReference>
<dbReference type="Gene3D" id="3.40.50.720">
    <property type="entry name" value="NAD(P)-binding Rossmann-like Domain"/>
    <property type="match status" value="1"/>
</dbReference>
<dbReference type="InterPro" id="IPR013149">
    <property type="entry name" value="ADH-like_C"/>
</dbReference>
<dbReference type="InterPro" id="IPR020843">
    <property type="entry name" value="ER"/>
</dbReference>
<dbReference type="RefSeq" id="WP_153383572.1">
    <property type="nucleotide sequence ID" value="NZ_VDFM01000011.1"/>
</dbReference>
<dbReference type="SUPFAM" id="SSF51735">
    <property type="entry name" value="NAD(P)-binding Rossmann-fold domains"/>
    <property type="match status" value="1"/>
</dbReference>
<protein>
    <submittedName>
        <fullName evidence="2">NADP-dependent oxidoreductase</fullName>
    </submittedName>
</protein>
<name>A0A5P0ZJ25_9LACO</name>
<dbReference type="AlphaFoldDB" id="A0A5P0ZJ25"/>